<dbReference type="Proteomes" id="UP000887565">
    <property type="component" value="Unplaced"/>
</dbReference>
<dbReference type="AlphaFoldDB" id="A0A915HUB9"/>
<protein>
    <submittedName>
        <fullName evidence="3">Uncharacterized protein</fullName>
    </submittedName>
</protein>
<proteinExistence type="predicted"/>
<reference evidence="3" key="1">
    <citation type="submission" date="2022-11" db="UniProtKB">
        <authorList>
            <consortium name="WormBaseParasite"/>
        </authorList>
    </citation>
    <scope>IDENTIFICATION</scope>
</reference>
<evidence type="ECO:0000313" key="3">
    <source>
        <dbReference type="WBParaSite" id="nRc.2.0.1.t05141-RA"/>
    </source>
</evidence>
<name>A0A915HUB9_ROMCU</name>
<evidence type="ECO:0000256" key="1">
    <source>
        <dbReference type="SAM" id="MobiDB-lite"/>
    </source>
</evidence>
<sequence length="99" mass="10787">MDKRAEEKKRKEEMALLKATVPPKYQMTPAPIITMTTTPTTQPPVIGIRTSLGAAQRALAPRALTTSQGMQMPPPGILKASKTLTKTLPKGRRFPPPPK</sequence>
<dbReference type="WBParaSite" id="nRc.2.0.1.t05141-RA">
    <property type="protein sequence ID" value="nRc.2.0.1.t05141-RA"/>
    <property type="gene ID" value="nRc.2.0.1.g05141"/>
</dbReference>
<evidence type="ECO:0000313" key="2">
    <source>
        <dbReference type="Proteomes" id="UP000887565"/>
    </source>
</evidence>
<feature type="region of interest" description="Disordered" evidence="1">
    <location>
        <begin position="64"/>
        <end position="99"/>
    </location>
</feature>
<keyword evidence="2" id="KW-1185">Reference proteome</keyword>
<organism evidence="2 3">
    <name type="scientific">Romanomermis culicivorax</name>
    <name type="common">Nematode worm</name>
    <dbReference type="NCBI Taxonomy" id="13658"/>
    <lineage>
        <taxon>Eukaryota</taxon>
        <taxon>Metazoa</taxon>
        <taxon>Ecdysozoa</taxon>
        <taxon>Nematoda</taxon>
        <taxon>Enoplea</taxon>
        <taxon>Dorylaimia</taxon>
        <taxon>Mermithida</taxon>
        <taxon>Mermithoidea</taxon>
        <taxon>Mermithidae</taxon>
        <taxon>Romanomermis</taxon>
    </lineage>
</organism>
<accession>A0A915HUB9</accession>